<feature type="transmembrane region" description="Helical" evidence="2">
    <location>
        <begin position="413"/>
        <end position="436"/>
    </location>
</feature>
<dbReference type="AlphaFoldDB" id="V6LIX6"/>
<dbReference type="InterPro" id="IPR000742">
    <property type="entry name" value="EGF"/>
</dbReference>
<feature type="disulfide bond" evidence="1">
    <location>
        <begin position="128"/>
        <end position="137"/>
    </location>
</feature>
<proteinExistence type="predicted"/>
<name>V6LIX6_9EUKA</name>
<evidence type="ECO:0000313" key="4">
    <source>
        <dbReference type="EMBL" id="EST44517.1"/>
    </source>
</evidence>
<feature type="domain" description="EGF-like" evidence="3">
    <location>
        <begin position="102"/>
        <end position="138"/>
    </location>
</feature>
<keyword evidence="1" id="KW-1015">Disulfide bond</keyword>
<gene>
    <name evidence="4" type="ORF">SS50377_15515</name>
    <name evidence="5" type="ORF">SS50377_24633</name>
</gene>
<dbReference type="CDD" id="cd00055">
    <property type="entry name" value="EGF_Lam"/>
    <property type="match status" value="1"/>
</dbReference>
<protein>
    <submittedName>
        <fullName evidence="4">Cysteine-rich membrane protein 2</fullName>
    </submittedName>
</protein>
<dbReference type="OrthoDB" id="283575at2759"/>
<organism evidence="4">
    <name type="scientific">Spironucleus salmonicida</name>
    <dbReference type="NCBI Taxonomy" id="348837"/>
    <lineage>
        <taxon>Eukaryota</taxon>
        <taxon>Metamonada</taxon>
        <taxon>Diplomonadida</taxon>
        <taxon>Hexamitidae</taxon>
        <taxon>Hexamitinae</taxon>
        <taxon>Spironucleus</taxon>
    </lineage>
</organism>
<dbReference type="SMART" id="SM00181">
    <property type="entry name" value="EGF"/>
    <property type="match status" value="4"/>
</dbReference>
<dbReference type="Pfam" id="PF00053">
    <property type="entry name" value="EGF_laminin"/>
    <property type="match status" value="1"/>
</dbReference>
<comment type="caution">
    <text evidence="1">Lacks conserved residue(s) required for the propagation of feature annotation.</text>
</comment>
<evidence type="ECO:0000313" key="6">
    <source>
        <dbReference type="Proteomes" id="UP000018208"/>
    </source>
</evidence>
<evidence type="ECO:0000256" key="1">
    <source>
        <dbReference type="PROSITE-ProRule" id="PRU00076"/>
    </source>
</evidence>
<dbReference type="EMBL" id="KI546115">
    <property type="protein sequence ID" value="EST44517.1"/>
    <property type="molecule type" value="Genomic_DNA"/>
</dbReference>
<evidence type="ECO:0000313" key="5">
    <source>
        <dbReference type="EMBL" id="KAH0572522.1"/>
    </source>
</evidence>
<evidence type="ECO:0000259" key="3">
    <source>
        <dbReference type="PROSITE" id="PS50026"/>
    </source>
</evidence>
<evidence type="ECO:0000256" key="2">
    <source>
        <dbReference type="SAM" id="Phobius"/>
    </source>
</evidence>
<keyword evidence="1" id="KW-0245">EGF-like domain</keyword>
<dbReference type="Proteomes" id="UP000018208">
    <property type="component" value="Unassembled WGS sequence"/>
</dbReference>
<keyword evidence="2" id="KW-1133">Transmembrane helix</keyword>
<dbReference type="PROSITE" id="PS00022">
    <property type="entry name" value="EGF_1"/>
    <property type="match status" value="2"/>
</dbReference>
<dbReference type="InterPro" id="IPR002049">
    <property type="entry name" value="LE_dom"/>
</dbReference>
<dbReference type="PROSITE" id="PS50026">
    <property type="entry name" value="EGF_3"/>
    <property type="match status" value="1"/>
</dbReference>
<reference evidence="4 5" key="1">
    <citation type="journal article" date="2014" name="PLoS Genet.">
        <title>The Genome of Spironucleus salmonicida Highlights a Fish Pathogen Adapted to Fluctuating Environments.</title>
        <authorList>
            <person name="Xu F."/>
            <person name="Jerlstrom-Hultqvist J."/>
            <person name="Einarsson E."/>
            <person name="Astvaldsson A."/>
            <person name="Svard S.G."/>
            <person name="Andersson J.O."/>
        </authorList>
    </citation>
    <scope>NUCLEOTIDE SEQUENCE</scope>
    <source>
        <strain evidence="5">ATCC 50377</strain>
    </source>
</reference>
<reference evidence="5" key="2">
    <citation type="submission" date="2020-12" db="EMBL/GenBank/DDBJ databases">
        <title>New Spironucleus salmonicida genome in near-complete chromosomes.</title>
        <authorList>
            <person name="Xu F."/>
            <person name="Kurt Z."/>
            <person name="Jimenez-Gonzalez A."/>
            <person name="Astvaldsson A."/>
            <person name="Andersson J.O."/>
            <person name="Svard S.G."/>
        </authorList>
    </citation>
    <scope>NUCLEOTIDE SEQUENCE</scope>
    <source>
        <strain evidence="5">ATCC 50377</strain>
    </source>
</reference>
<keyword evidence="6" id="KW-1185">Reference proteome</keyword>
<dbReference type="EMBL" id="AUWU02000005">
    <property type="protein sequence ID" value="KAH0572522.1"/>
    <property type="molecule type" value="Genomic_DNA"/>
</dbReference>
<keyword evidence="2" id="KW-0812">Transmembrane</keyword>
<dbReference type="VEuPathDB" id="GiardiaDB:SS50377_24633"/>
<accession>V6LIX6</accession>
<keyword evidence="2" id="KW-0472">Membrane</keyword>
<sequence length="477" mass="52162">MGLSACILTTNALNAEFVCDGCGTLSQGDPRKGCTCIDGLALVQFESQMTCVDEFCATNGTECHGHGKCGEFGTCECFDDYDQYAKCKVCRQGYKLVDAICVQNFCTTGRTQCNNRGSCDLETIKCKCEPNFTGDSCELCKYGLQFVKNKTQCADPNCVINDTVCSDSGFCDTTYNPICSCENGASGAGCQCPKGQTQLTLDFLECGYNLCQSFRGKCFRRGKCIKNGNELFCENCRQFIFNDPRQGCQGCLPGAKHFGEPSEYICKAEKCITGESLCSGRGECLNSGICKCNDLNADSQTGCSTCDELFTMVDDKCVADSCLESNQECAGNGKCQNDKCICESEMLDETVNCGACKSVNIEFEKMCKSCTSELGIISGQCLNMQCTQNQKFNFENSTCDDNIIMKGKINRNLFAMLIVIALSLVAIMSIGFYLFARKYLIKHTYSITDNQIESEDKYNPELIISHQVACLNSGDSV</sequence>